<accession>A0A246G8T5</accession>
<name>A0A246G8T5_9FLAO</name>
<dbReference type="Proteomes" id="UP000198034">
    <property type="component" value="Unassembled WGS sequence"/>
</dbReference>
<gene>
    <name evidence="1" type="ORF">BWK62_11990</name>
</gene>
<evidence type="ECO:0000313" key="2">
    <source>
        <dbReference type="Proteomes" id="UP000198034"/>
    </source>
</evidence>
<dbReference type="EMBL" id="MTCY01000040">
    <property type="protein sequence ID" value="OWP75482.1"/>
    <property type="molecule type" value="Genomic_DNA"/>
</dbReference>
<reference evidence="1 2" key="1">
    <citation type="journal article" date="2017" name="Infect. Genet. Evol.">
        <title>Comparative genome analysis of fish pathogen Flavobacterium columnare reveals extensive sequence diversity within the species.</title>
        <authorList>
            <person name="Kayansamruaj P."/>
            <person name="Dong H.T."/>
            <person name="Hirono I."/>
            <person name="Kondo H."/>
            <person name="Senapin S."/>
            <person name="Rodkhum C."/>
        </authorList>
    </citation>
    <scope>NUCLEOTIDE SEQUENCE [LARGE SCALE GENOMIC DNA]</scope>
    <source>
        <strain evidence="1 2">1214</strain>
    </source>
</reference>
<protein>
    <submittedName>
        <fullName evidence="1">Uncharacterized protein</fullName>
    </submittedName>
</protein>
<proteinExistence type="predicted"/>
<evidence type="ECO:0000313" key="1">
    <source>
        <dbReference type="EMBL" id="OWP75482.1"/>
    </source>
</evidence>
<comment type="caution">
    <text evidence="1">The sequence shown here is derived from an EMBL/GenBank/DDBJ whole genome shotgun (WGS) entry which is preliminary data.</text>
</comment>
<dbReference type="AlphaFoldDB" id="A0A246G8T5"/>
<organism evidence="1 2">
    <name type="scientific">Flavobacterium columnare</name>
    <dbReference type="NCBI Taxonomy" id="996"/>
    <lineage>
        <taxon>Bacteria</taxon>
        <taxon>Pseudomonadati</taxon>
        <taxon>Bacteroidota</taxon>
        <taxon>Flavobacteriia</taxon>
        <taxon>Flavobacteriales</taxon>
        <taxon>Flavobacteriaceae</taxon>
        <taxon>Flavobacterium</taxon>
    </lineage>
</organism>
<sequence length="90" mass="10576">MKENTSLTSKLYCILLLFSLLGFSQNCKILLKGEGPTLKVFTNTNKLIYDARTKEYELLEVSINDFPLRFESRHYVKGFYSNFNKKLRIE</sequence>